<feature type="region of interest" description="Disordered" evidence="2">
    <location>
        <begin position="116"/>
        <end position="207"/>
    </location>
</feature>
<accession>Q6BW22</accession>
<feature type="compositionally biased region" description="Basic and acidic residues" evidence="2">
    <location>
        <begin position="171"/>
        <end position="182"/>
    </location>
</feature>
<dbReference type="SMART" id="SM00271">
    <property type="entry name" value="DnaJ"/>
    <property type="match status" value="1"/>
</dbReference>
<name>Q6BW22_DEBHA</name>
<dbReference type="FunCoup" id="Q6BW22">
    <property type="interactions" value="50"/>
</dbReference>
<dbReference type="FunFam" id="1.10.287.110:FF:000028">
    <property type="entry name" value="DnaJ domain protein"/>
    <property type="match status" value="1"/>
</dbReference>
<evidence type="ECO:0000256" key="1">
    <source>
        <dbReference type="ARBA" id="ARBA00023186"/>
    </source>
</evidence>
<sequence>MVVDTTYYDLLSLQPDATSLDIKKAYRKAAIKLHPDKNPGDPTAAAKFQEVGEAYQVLSDDNLRSKYDKYGKQESIPSEGFEDPSEFFSMIFGGDAFKDWIGELSLLQELSKSAELSGYGDEEKKDSTEEEKTGDDSKTQTSESKAQDATASTTTTGDTTKNSNSQDEEDVKLRDKTQKLYLEDTSGGGNVGTNDGDRKELTKEEKEELKRKEELEKFEEECRIKKIEMREELSKKLTDKLSLFTETDMKEDVAESFKQKLKYEAESLKMESFGLEILHTIGSVYKTKSKIFLKNQTFLGFGGLWWSVKEKGGVVRDTFKTITSALDAQSTMQEYAKMQEDNEYHAKKEAEEQAEAKQKAEEVDQIEKEIEEMKKEKEQKEAAAANNSADKVVKEGEGIKSDEKKEEEKVPEKHTAEDIADMEKYLMGKVLAAAWSGSRFEIQSTVRGVCDNILQDKEVPLNVRVARAKGLRLIGEVFSSITRTEAEDEEARVFEELVAEATKKREKKKKPTEHTTTADEPTK</sequence>
<dbReference type="GO" id="GO:0005739">
    <property type="term" value="C:mitochondrion"/>
    <property type="evidence" value="ECO:0007669"/>
    <property type="project" value="GOC"/>
</dbReference>
<dbReference type="AlphaFoldDB" id="Q6BW22"/>
<dbReference type="InterPro" id="IPR036869">
    <property type="entry name" value="J_dom_sf"/>
</dbReference>
<dbReference type="Gene3D" id="1.10.287.110">
    <property type="entry name" value="DnaJ domain"/>
    <property type="match status" value="1"/>
</dbReference>
<dbReference type="GO" id="GO:0006626">
    <property type="term" value="P:protein targeting to mitochondrion"/>
    <property type="evidence" value="ECO:0007669"/>
    <property type="project" value="EnsemblFungi"/>
</dbReference>
<feature type="compositionally biased region" description="Low complexity" evidence="2">
    <location>
        <begin position="148"/>
        <end position="160"/>
    </location>
</feature>
<feature type="domain" description="J" evidence="3">
    <location>
        <begin position="6"/>
        <end position="71"/>
    </location>
</feature>
<dbReference type="InParanoid" id="Q6BW22"/>
<dbReference type="STRING" id="284592.Q6BW22"/>
<dbReference type="InterPro" id="IPR026894">
    <property type="entry name" value="DnaJ_X"/>
</dbReference>
<dbReference type="GO" id="GO:0005829">
    <property type="term" value="C:cytosol"/>
    <property type="evidence" value="ECO:0007669"/>
    <property type="project" value="EnsemblFungi"/>
</dbReference>
<feature type="compositionally biased region" description="Basic and acidic residues" evidence="2">
    <location>
        <begin position="512"/>
        <end position="523"/>
    </location>
</feature>
<feature type="compositionally biased region" description="Basic and acidic residues" evidence="2">
    <location>
        <begin position="195"/>
        <end position="207"/>
    </location>
</feature>
<reference evidence="4 5" key="1">
    <citation type="journal article" date="2004" name="Nature">
        <title>Genome evolution in yeasts.</title>
        <authorList>
            <consortium name="Genolevures"/>
            <person name="Dujon B."/>
            <person name="Sherman D."/>
            <person name="Fischer G."/>
            <person name="Durrens P."/>
            <person name="Casaregola S."/>
            <person name="Lafontaine I."/>
            <person name="de Montigny J."/>
            <person name="Marck C."/>
            <person name="Neuveglise C."/>
            <person name="Talla E."/>
            <person name="Goffard N."/>
            <person name="Frangeul L."/>
            <person name="Aigle M."/>
            <person name="Anthouard V."/>
            <person name="Babour A."/>
            <person name="Barbe V."/>
            <person name="Barnay S."/>
            <person name="Blanchin S."/>
            <person name="Beckerich J.M."/>
            <person name="Beyne E."/>
            <person name="Bleykasten C."/>
            <person name="Boisrame A."/>
            <person name="Boyer J."/>
            <person name="Cattolico L."/>
            <person name="Confanioleri F."/>
            <person name="de Daruvar A."/>
            <person name="Despons L."/>
            <person name="Fabre E."/>
            <person name="Fairhead C."/>
            <person name="Ferry-Dumazet H."/>
            <person name="Groppi A."/>
            <person name="Hantraye F."/>
            <person name="Hennequin C."/>
            <person name="Jauniaux N."/>
            <person name="Joyet P."/>
            <person name="Kachouri R."/>
            <person name="Kerrest A."/>
            <person name="Koszul R."/>
            <person name="Lemaire M."/>
            <person name="Lesur I."/>
            <person name="Ma L."/>
            <person name="Muller H."/>
            <person name="Nicaud J.M."/>
            <person name="Nikolski M."/>
            <person name="Oztas S."/>
            <person name="Ozier-Kalogeropoulos O."/>
            <person name="Pellenz S."/>
            <person name="Potier S."/>
            <person name="Richard G.F."/>
            <person name="Straub M.L."/>
            <person name="Suleau A."/>
            <person name="Swennene D."/>
            <person name="Tekaia F."/>
            <person name="Wesolowski-Louvel M."/>
            <person name="Westhof E."/>
            <person name="Wirth B."/>
            <person name="Zeniou-Meyer M."/>
            <person name="Zivanovic I."/>
            <person name="Bolotin-Fukuhara M."/>
            <person name="Thierry A."/>
            <person name="Bouchier C."/>
            <person name="Caudron B."/>
            <person name="Scarpelli C."/>
            <person name="Gaillardin C."/>
            <person name="Weissenbach J."/>
            <person name="Wincker P."/>
            <person name="Souciet J.L."/>
        </authorList>
    </citation>
    <scope>NUCLEOTIDE SEQUENCE [LARGE SCALE GENOMIC DNA]</scope>
    <source>
        <strain evidence="5">ATCC 36239 / CBS 767 / BCRC 21394 / JCM 1990 / NBRC 0083 / IGC 2968</strain>
    </source>
</reference>
<keyword evidence="5" id="KW-1185">Reference proteome</keyword>
<dbReference type="Pfam" id="PF14308">
    <property type="entry name" value="DnaJ-X"/>
    <property type="match status" value="1"/>
</dbReference>
<dbReference type="InterPro" id="IPR001623">
    <property type="entry name" value="DnaJ_domain"/>
</dbReference>
<proteinExistence type="predicted"/>
<dbReference type="RefSeq" id="XP_457597.2">
    <property type="nucleotide sequence ID" value="XM_457597.1"/>
</dbReference>
<dbReference type="PRINTS" id="PR00625">
    <property type="entry name" value="JDOMAIN"/>
</dbReference>
<dbReference type="PROSITE" id="PS00636">
    <property type="entry name" value="DNAJ_1"/>
    <property type="match status" value="1"/>
</dbReference>
<dbReference type="EMBL" id="CR382134">
    <property type="protein sequence ID" value="CAG85608.2"/>
    <property type="molecule type" value="Genomic_DNA"/>
</dbReference>
<protein>
    <submittedName>
        <fullName evidence="4">DEHA2B14938p</fullName>
    </submittedName>
</protein>
<dbReference type="GeneID" id="2913566"/>
<dbReference type="InterPro" id="IPR052814">
    <property type="entry name" value="Peroxisomal_DnaJ"/>
</dbReference>
<dbReference type="KEGG" id="dha:DEHA2B14938g"/>
<gene>
    <name evidence="4" type="ordered locus">DEHA2B14938g</name>
</gene>
<dbReference type="PANTHER" id="PTHR45006">
    <property type="entry name" value="DNAJ-LIKE PROTEIN 1"/>
    <property type="match status" value="1"/>
</dbReference>
<dbReference type="eggNOG" id="KOG0691">
    <property type="taxonomic scope" value="Eukaryota"/>
</dbReference>
<evidence type="ECO:0000259" key="3">
    <source>
        <dbReference type="PROSITE" id="PS50076"/>
    </source>
</evidence>
<feature type="compositionally biased region" description="Basic and acidic residues" evidence="2">
    <location>
        <begin position="343"/>
        <end position="381"/>
    </location>
</feature>
<evidence type="ECO:0000256" key="2">
    <source>
        <dbReference type="SAM" id="MobiDB-lite"/>
    </source>
</evidence>
<keyword evidence="1" id="KW-0143">Chaperone</keyword>
<feature type="region of interest" description="Disordered" evidence="2">
    <location>
        <begin position="501"/>
        <end position="523"/>
    </location>
</feature>
<dbReference type="HOGENOM" id="CLU_025145_3_1_1"/>
<dbReference type="VEuPathDB" id="FungiDB:DEHA2B14938g"/>
<dbReference type="Pfam" id="PF00226">
    <property type="entry name" value="DnaJ"/>
    <property type="match status" value="1"/>
</dbReference>
<dbReference type="Proteomes" id="UP000000599">
    <property type="component" value="Chromosome B"/>
</dbReference>
<organism evidence="4 5">
    <name type="scientific">Debaryomyces hansenii (strain ATCC 36239 / CBS 767 / BCRC 21394 / JCM 1990 / NBRC 0083 / IGC 2968)</name>
    <name type="common">Yeast</name>
    <name type="synonym">Torulaspora hansenii</name>
    <dbReference type="NCBI Taxonomy" id="284592"/>
    <lineage>
        <taxon>Eukaryota</taxon>
        <taxon>Fungi</taxon>
        <taxon>Dikarya</taxon>
        <taxon>Ascomycota</taxon>
        <taxon>Saccharomycotina</taxon>
        <taxon>Pichiomycetes</taxon>
        <taxon>Debaryomycetaceae</taxon>
        <taxon>Debaryomyces</taxon>
    </lineage>
</organism>
<evidence type="ECO:0000313" key="5">
    <source>
        <dbReference type="Proteomes" id="UP000000599"/>
    </source>
</evidence>
<dbReference type="OMA" id="RPALMDK"/>
<evidence type="ECO:0000313" key="4">
    <source>
        <dbReference type="EMBL" id="CAG85608.2"/>
    </source>
</evidence>
<feature type="compositionally biased region" description="Basic and acidic residues" evidence="2">
    <location>
        <begin position="391"/>
        <end position="416"/>
    </location>
</feature>
<dbReference type="PANTHER" id="PTHR45006:SF1">
    <property type="entry name" value="DNAJ-LIKE PROTEIN 1"/>
    <property type="match status" value="1"/>
</dbReference>
<dbReference type="OrthoDB" id="552049at2759"/>
<feature type="region of interest" description="Disordered" evidence="2">
    <location>
        <begin position="343"/>
        <end position="416"/>
    </location>
</feature>
<feature type="compositionally biased region" description="Basic and acidic residues" evidence="2">
    <location>
        <begin position="121"/>
        <end position="138"/>
    </location>
</feature>
<dbReference type="GO" id="GO:0016558">
    <property type="term" value="P:protein import into peroxisome matrix"/>
    <property type="evidence" value="ECO:0007669"/>
    <property type="project" value="EnsemblFungi"/>
</dbReference>
<dbReference type="SUPFAM" id="SSF46565">
    <property type="entry name" value="Chaperone J-domain"/>
    <property type="match status" value="1"/>
</dbReference>
<dbReference type="PROSITE" id="PS50076">
    <property type="entry name" value="DNAJ_2"/>
    <property type="match status" value="1"/>
</dbReference>
<dbReference type="CDD" id="cd06257">
    <property type="entry name" value="DnaJ"/>
    <property type="match status" value="1"/>
</dbReference>
<dbReference type="GO" id="GO:0045040">
    <property type="term" value="P:protein insertion into mitochondrial outer membrane"/>
    <property type="evidence" value="ECO:0007669"/>
    <property type="project" value="EnsemblFungi"/>
</dbReference>
<dbReference type="InterPro" id="IPR018253">
    <property type="entry name" value="DnaJ_domain_CS"/>
</dbReference>